<dbReference type="PROSITE" id="PS50005">
    <property type="entry name" value="TPR"/>
    <property type="match status" value="1"/>
</dbReference>
<dbReference type="Pfam" id="PF13181">
    <property type="entry name" value="TPR_8"/>
    <property type="match status" value="1"/>
</dbReference>
<reference evidence="4 5" key="1">
    <citation type="submission" date="2020-01" db="EMBL/GenBank/DDBJ databases">
        <title>Identification and distribution of gene clusters putatively required for synthesis of sphingolipid metabolism inhibitors in phylogenetically diverse species of the filamentous fungus Fusarium.</title>
        <authorList>
            <person name="Kim H.-S."/>
            <person name="Busman M."/>
            <person name="Brown D.W."/>
            <person name="Divon H."/>
            <person name="Uhlig S."/>
            <person name="Proctor R.H."/>
        </authorList>
    </citation>
    <scope>NUCLEOTIDE SEQUENCE [LARGE SCALE GENOMIC DNA]</scope>
    <source>
        <strain evidence="4 5">NRRL 20459</strain>
    </source>
</reference>
<sequence length="806" mass="90458">LILEPCLAPQPPPLYVNGPSRSASEMAAEAQPSGPEAKVGMEPTSPISRIWQAALEKYYTELAKGGIKASVIDKDLWKTQSPEELIAQIEAVGKTQATQSSTWSQALARLRPILLGLNDFAALASEFMGMNEKIAAVLWGSIRLIIKFAQPVLPDIIEMLESLEHALPRMRQYGKELPRAEILEKAFSDTYGEIIVFYAHAIVFFRNNPDVGKNRIIWSQFSNKATDMIRLSKEEVRNSETLAALQEMQGLRISDGVKLPCFMIPYELNPRFFGRDAELAVLREILDPTPERKTLRAAGIYGLGGVGKSQLALHYANTSMDKYGHFPAEKIFAKSKKPVDYDDTVFTTWNISLQKLSEEATRLQNLLVFFNPDLIPEWLITNTKAEIDDPDLDFGEAVMELTRTSMVSRLSSSKALSMHRLVQLVVFARLSKAERVKLFDLTIHILYHDFPNTWQNRGAHQGHGWQSWETCSDILSHVDWLMTLSDKHKIKSSNPESWAELVFRAATYLWEKEQSTLAKSFVEFGLSIDEDVSGPIATQAHRLLGHVFLDLAQPRAALSTYKKTLELTEKLDGHDSPPVADVCDSIACAYTEVGEVEHAFEYLEKATTIHNSHDPSRMMRTLAIRSMTCLRAGQPENALTAIRECWRLQGMTQDEIEASHYPKHSGDIMLLARIFWLQGNKGEAQELVSRTVAMRRGTFGENGGPRVADSLFTLARMLQDGGELVLAAKLLRQIVEMSGDALGMKPHKARALWFSAGVEAKIGAEEDRVAELRENARVVRQTVGGREWPDDDTDEAFMNLVSWMLW</sequence>
<keyword evidence="1" id="KW-0802">TPR repeat</keyword>
<dbReference type="OrthoDB" id="6161812at2759"/>
<feature type="non-terminal residue" evidence="4">
    <location>
        <position position="806"/>
    </location>
</feature>
<feature type="non-terminal residue" evidence="4">
    <location>
        <position position="1"/>
    </location>
</feature>
<evidence type="ECO:0000313" key="4">
    <source>
        <dbReference type="EMBL" id="KAF4459225.1"/>
    </source>
</evidence>
<keyword evidence="5" id="KW-1185">Reference proteome</keyword>
<name>A0A8H4P4U6_9HYPO</name>
<dbReference type="InterPro" id="IPR056681">
    <property type="entry name" value="DUF7779"/>
</dbReference>
<dbReference type="PANTHER" id="PTHR47691">
    <property type="entry name" value="REGULATOR-RELATED"/>
    <property type="match status" value="1"/>
</dbReference>
<dbReference type="InterPro" id="IPR011990">
    <property type="entry name" value="TPR-like_helical_dom_sf"/>
</dbReference>
<dbReference type="EMBL" id="JAADYS010002221">
    <property type="protein sequence ID" value="KAF4459225.1"/>
    <property type="molecule type" value="Genomic_DNA"/>
</dbReference>
<dbReference type="InterPro" id="IPR019734">
    <property type="entry name" value="TPR_rpt"/>
</dbReference>
<dbReference type="Pfam" id="PF25000">
    <property type="entry name" value="DUF7779"/>
    <property type="match status" value="1"/>
</dbReference>
<dbReference type="SUPFAM" id="SSF52540">
    <property type="entry name" value="P-loop containing nucleoside triphosphate hydrolases"/>
    <property type="match status" value="1"/>
</dbReference>
<dbReference type="Gene3D" id="1.25.40.10">
    <property type="entry name" value="Tetratricopeptide repeat domain"/>
    <property type="match status" value="2"/>
</dbReference>
<accession>A0A8H4P4U6</accession>
<dbReference type="InterPro" id="IPR027417">
    <property type="entry name" value="P-loop_NTPase"/>
</dbReference>
<feature type="region of interest" description="Disordered" evidence="2">
    <location>
        <begin position="18"/>
        <end position="42"/>
    </location>
</feature>
<comment type="caution">
    <text evidence="4">The sequence shown here is derived from an EMBL/GenBank/DDBJ whole genome shotgun (WGS) entry which is preliminary data.</text>
</comment>
<evidence type="ECO:0000313" key="5">
    <source>
        <dbReference type="Proteomes" id="UP000554235"/>
    </source>
</evidence>
<protein>
    <recommendedName>
        <fullName evidence="3">DUF7779 domain-containing protein</fullName>
    </recommendedName>
</protein>
<gene>
    <name evidence="4" type="ORF">FALBO_14020</name>
</gene>
<proteinExistence type="predicted"/>
<organism evidence="4 5">
    <name type="scientific">Fusarium albosuccineum</name>
    <dbReference type="NCBI Taxonomy" id="1237068"/>
    <lineage>
        <taxon>Eukaryota</taxon>
        <taxon>Fungi</taxon>
        <taxon>Dikarya</taxon>
        <taxon>Ascomycota</taxon>
        <taxon>Pezizomycotina</taxon>
        <taxon>Sordariomycetes</taxon>
        <taxon>Hypocreomycetidae</taxon>
        <taxon>Hypocreales</taxon>
        <taxon>Nectriaceae</taxon>
        <taxon>Fusarium</taxon>
        <taxon>Fusarium decemcellulare species complex</taxon>
    </lineage>
</organism>
<evidence type="ECO:0000259" key="3">
    <source>
        <dbReference type="Pfam" id="PF25000"/>
    </source>
</evidence>
<feature type="domain" description="DUF7779" evidence="3">
    <location>
        <begin position="352"/>
        <end position="434"/>
    </location>
</feature>
<dbReference type="SUPFAM" id="SSF48452">
    <property type="entry name" value="TPR-like"/>
    <property type="match status" value="2"/>
</dbReference>
<dbReference type="Gene3D" id="3.40.50.300">
    <property type="entry name" value="P-loop containing nucleotide triphosphate hydrolases"/>
    <property type="match status" value="1"/>
</dbReference>
<dbReference type="SMART" id="SM00028">
    <property type="entry name" value="TPR"/>
    <property type="match status" value="3"/>
</dbReference>
<dbReference type="Proteomes" id="UP000554235">
    <property type="component" value="Unassembled WGS sequence"/>
</dbReference>
<feature type="repeat" description="TPR" evidence="1">
    <location>
        <begin position="538"/>
        <end position="571"/>
    </location>
</feature>
<evidence type="ECO:0000256" key="1">
    <source>
        <dbReference type="PROSITE-ProRule" id="PRU00339"/>
    </source>
</evidence>
<dbReference type="PANTHER" id="PTHR47691:SF3">
    <property type="entry name" value="HTH-TYPE TRANSCRIPTIONAL REGULATOR RV0890C-RELATED"/>
    <property type="match status" value="1"/>
</dbReference>
<dbReference type="AlphaFoldDB" id="A0A8H4P4U6"/>
<evidence type="ECO:0000256" key="2">
    <source>
        <dbReference type="SAM" id="MobiDB-lite"/>
    </source>
</evidence>